<evidence type="ECO:0000313" key="2">
    <source>
        <dbReference type="Proteomes" id="UP001276659"/>
    </source>
</evidence>
<keyword evidence="2" id="KW-1185">Reference proteome</keyword>
<organism evidence="1 2">
    <name type="scientific">Lepraria neglecta</name>
    <dbReference type="NCBI Taxonomy" id="209136"/>
    <lineage>
        <taxon>Eukaryota</taxon>
        <taxon>Fungi</taxon>
        <taxon>Dikarya</taxon>
        <taxon>Ascomycota</taxon>
        <taxon>Pezizomycotina</taxon>
        <taxon>Lecanoromycetes</taxon>
        <taxon>OSLEUM clade</taxon>
        <taxon>Lecanoromycetidae</taxon>
        <taxon>Lecanorales</taxon>
        <taxon>Lecanorineae</taxon>
        <taxon>Stereocaulaceae</taxon>
        <taxon>Lepraria</taxon>
    </lineage>
</organism>
<dbReference type="Proteomes" id="UP001276659">
    <property type="component" value="Unassembled WGS sequence"/>
</dbReference>
<proteinExistence type="predicted"/>
<protein>
    <submittedName>
        <fullName evidence="1">Uncharacterized protein</fullName>
    </submittedName>
</protein>
<dbReference type="EMBL" id="JASNWA010000010">
    <property type="protein sequence ID" value="KAK3168669.1"/>
    <property type="molecule type" value="Genomic_DNA"/>
</dbReference>
<reference evidence="1" key="1">
    <citation type="submission" date="2022-11" db="EMBL/GenBank/DDBJ databases">
        <title>Chromosomal genome sequence assembly and mating type (MAT) locus characterization of the leprose asexual lichenized fungus Lepraria neglecta (Nyl.) Erichsen.</title>
        <authorList>
            <person name="Allen J.L."/>
            <person name="Pfeffer B."/>
        </authorList>
    </citation>
    <scope>NUCLEOTIDE SEQUENCE</scope>
    <source>
        <strain evidence="1">Allen 5258</strain>
    </source>
</reference>
<comment type="caution">
    <text evidence="1">The sequence shown here is derived from an EMBL/GenBank/DDBJ whole genome shotgun (WGS) entry which is preliminary data.</text>
</comment>
<dbReference type="AlphaFoldDB" id="A0AAE0DGG7"/>
<evidence type="ECO:0000313" key="1">
    <source>
        <dbReference type="EMBL" id="KAK3168669.1"/>
    </source>
</evidence>
<sequence>MENLFYQKKAELTALGTPHVYFPIARSQASEDLHARFASLLAQDSDAYKPILVIRSLSLATSLSWAAATSSMDEWVSLADASGRNIPFLWLGPNAAGHLKPPGQILSQGNNAI</sequence>
<gene>
    <name evidence="1" type="ORF">OEA41_005117</name>
</gene>
<name>A0AAE0DGG7_9LECA</name>
<accession>A0AAE0DGG7</accession>